<evidence type="ECO:0000313" key="3">
    <source>
        <dbReference type="EMBL" id="KIK30336.1"/>
    </source>
</evidence>
<dbReference type="Pfam" id="PF22241">
    <property type="entry name" value="PSMD12-CSN4_N"/>
    <property type="match status" value="1"/>
</dbReference>
<name>A0A0C9ZLJ9_9AGAM</name>
<dbReference type="InterPro" id="IPR054559">
    <property type="entry name" value="PSMD12-CSN4-like_N"/>
</dbReference>
<evidence type="ECO:0000256" key="1">
    <source>
        <dbReference type="SAM" id="MobiDB-lite"/>
    </source>
</evidence>
<accession>A0A0C9ZLJ9</accession>
<dbReference type="Proteomes" id="UP000054018">
    <property type="component" value="Unassembled WGS sequence"/>
</dbReference>
<dbReference type="OrthoDB" id="268763at2759"/>
<feature type="compositionally biased region" description="Basic and acidic residues" evidence="1">
    <location>
        <begin position="722"/>
        <end position="736"/>
    </location>
</feature>
<keyword evidence="4" id="KW-1185">Reference proteome</keyword>
<reference evidence="4" key="2">
    <citation type="submission" date="2015-01" db="EMBL/GenBank/DDBJ databases">
        <title>Evolutionary Origins and Diversification of the Mycorrhizal Mutualists.</title>
        <authorList>
            <consortium name="DOE Joint Genome Institute"/>
            <consortium name="Mycorrhizal Genomics Consortium"/>
            <person name="Kohler A."/>
            <person name="Kuo A."/>
            <person name="Nagy L.G."/>
            <person name="Floudas D."/>
            <person name="Copeland A."/>
            <person name="Barry K.W."/>
            <person name="Cichocki N."/>
            <person name="Veneault-Fourrey C."/>
            <person name="LaButti K."/>
            <person name="Lindquist E.A."/>
            <person name="Lipzen A."/>
            <person name="Lundell T."/>
            <person name="Morin E."/>
            <person name="Murat C."/>
            <person name="Riley R."/>
            <person name="Ohm R."/>
            <person name="Sun H."/>
            <person name="Tunlid A."/>
            <person name="Henrissat B."/>
            <person name="Grigoriev I.V."/>
            <person name="Hibbett D.S."/>
            <person name="Martin F."/>
        </authorList>
    </citation>
    <scope>NUCLEOTIDE SEQUENCE [LARGE SCALE GENOMIC DNA]</scope>
    <source>
        <strain evidence="4">441</strain>
    </source>
</reference>
<dbReference type="Gene3D" id="3.80.10.10">
    <property type="entry name" value="Ribonuclease Inhibitor"/>
    <property type="match status" value="1"/>
</dbReference>
<evidence type="ECO:0000259" key="2">
    <source>
        <dbReference type="Pfam" id="PF22241"/>
    </source>
</evidence>
<protein>
    <submittedName>
        <fullName evidence="3">Unplaced genomic scaffold scaffold_3, whole genome shotgun sequence</fullName>
    </submittedName>
</protein>
<dbReference type="GO" id="GO:0005737">
    <property type="term" value="C:cytoplasm"/>
    <property type="evidence" value="ECO:0007669"/>
    <property type="project" value="TreeGrafter"/>
</dbReference>
<dbReference type="PANTHER" id="PTHR10855">
    <property type="entry name" value="26S PROTEASOME NON-ATPASE REGULATORY SUBUNIT 12/COP9 SIGNALOSOME COMPLEX SUBUNIT 4"/>
    <property type="match status" value="1"/>
</dbReference>
<gene>
    <name evidence="3" type="ORF">PISMIDRAFT_393571</name>
</gene>
<evidence type="ECO:0000313" key="4">
    <source>
        <dbReference type="Proteomes" id="UP000054018"/>
    </source>
</evidence>
<dbReference type="STRING" id="765257.A0A0C9ZLJ9"/>
<dbReference type="PANTHER" id="PTHR10855:SF1">
    <property type="entry name" value="26S PROTEASOME NON-ATPASE REGULATORY SUBUNIT 12"/>
    <property type="match status" value="1"/>
</dbReference>
<sequence>MFATILRDPDAAKKLLDTIADSPSGRRSISRLARTCKAICEPALDVLWRELDSLLPLIALFPNNLLKRTRRPGLGLVKVPSAQDWDRLLEYGKRVRRITYSEMSSAAISPTVFATINDHSPVPYILPNLQQLVWKVENTAALESSILFMNPELQSLVLEIGHRVPKLDAYLSKVCSLTQLTAFSFTSPTTLPQNFTDLLRSQNTLEKLCLVAPGALSCQIGHWAASLPALHSLELDLTGRSVTAVEGFFDDIIPSGANTPSDTTSNSSILSGDEIDFTEIRKSSLRLTGDLQHGGVFPDLQHVALTGETSNIAVFLKHITSQLIYLELVIEDPPEMTDWQDLSFIICDRFGHSLRSLRITATGSSRFSELVRSTSRAGDPTSRHLPLQYLTSLPCLVRLEIDLPESTIFRDKDLQCLSKACPNLEMLKLCPMARFSATTGPGLSLEGVSVLTMNCRRLHTLWLVIDAHRGSEETLASLEVTSRSLLRLHVGHSAISDPLHTTILLSHLAPHLEILKWFHEKNRPGFVEAHALGWQRVSDWLPHLQDVRLMERARVAATKKPKVVTKDQSVDATDKRTYVNKFAHVRPKTSERAIQSTPSLVDRMTQVKPDLLSVFVDATPRCVETQVDATPQVCHKSVGVEPMKADAGVDATPPTAKHDDDIRHDEKSSLFFHRYDFHAIPSAFPTVFAGLLAFTCRIFFTYPLAIPKHVLDRSLSMLHAEKANGDEPSRESHELQDSSSCSTTTELLDHDIPPGYFHEYYYNADWNGKQWTDEPQLQPTECNEDEVRRGGDSTQGHSQEGRCEGKTEPNIFAGTRQFTLKPDRPYSRLHYSQAMAEVKKQERDFSPEVDALIPEATELGKAGKLPEALEKLFALEKQTRNASDLSSTTRLAKAILDLCYEARDYAQLNATVHLLSKKHGQLKGVIQAFVEQAIGWLPEIRRREGDQIWLELAETLRAVTEGKIFLETPRARVTLVLSQYHEALAKQPTASPSSTKESLQTATDLLSDLQVETYSSMERREKTEFILEQIRLLIALARLKDDEVAKTTEKEGKIGLGGGEPEWVKARVGGRKVNETFLKEKENELMIQLALHRSAYLDVAKHYEKVWDTPSIKEDEGKNRASSMLNHLFMNPALEKLELH</sequence>
<dbReference type="AlphaFoldDB" id="A0A0C9ZLJ9"/>
<dbReference type="HOGENOM" id="CLU_277866_0_0_1"/>
<dbReference type="EMBL" id="KN833687">
    <property type="protein sequence ID" value="KIK30336.1"/>
    <property type="molecule type" value="Genomic_DNA"/>
</dbReference>
<dbReference type="InterPro" id="IPR032675">
    <property type="entry name" value="LRR_dom_sf"/>
</dbReference>
<proteinExistence type="predicted"/>
<feature type="region of interest" description="Disordered" evidence="1">
    <location>
        <begin position="722"/>
        <end position="745"/>
    </location>
</feature>
<feature type="region of interest" description="Disordered" evidence="1">
    <location>
        <begin position="773"/>
        <end position="808"/>
    </location>
</feature>
<reference evidence="3 4" key="1">
    <citation type="submission" date="2014-04" db="EMBL/GenBank/DDBJ databases">
        <authorList>
            <consortium name="DOE Joint Genome Institute"/>
            <person name="Kuo A."/>
            <person name="Kohler A."/>
            <person name="Costa M.D."/>
            <person name="Nagy L.G."/>
            <person name="Floudas D."/>
            <person name="Copeland A."/>
            <person name="Barry K.W."/>
            <person name="Cichocki N."/>
            <person name="Veneault-Fourrey C."/>
            <person name="LaButti K."/>
            <person name="Lindquist E.A."/>
            <person name="Lipzen A."/>
            <person name="Lundell T."/>
            <person name="Morin E."/>
            <person name="Murat C."/>
            <person name="Sun H."/>
            <person name="Tunlid A."/>
            <person name="Henrissat B."/>
            <person name="Grigoriev I.V."/>
            <person name="Hibbett D.S."/>
            <person name="Martin F."/>
            <person name="Nordberg H.P."/>
            <person name="Cantor M.N."/>
            <person name="Hua S.X."/>
        </authorList>
    </citation>
    <scope>NUCLEOTIDE SEQUENCE [LARGE SCALE GENOMIC DNA]</scope>
    <source>
        <strain evidence="3 4">441</strain>
    </source>
</reference>
<feature type="domain" description="PSMD12/CSN4-like N-terminal" evidence="2">
    <location>
        <begin position="867"/>
        <end position="1115"/>
    </location>
</feature>
<organism evidence="3 4">
    <name type="scientific">Pisolithus microcarpus 441</name>
    <dbReference type="NCBI Taxonomy" id="765257"/>
    <lineage>
        <taxon>Eukaryota</taxon>
        <taxon>Fungi</taxon>
        <taxon>Dikarya</taxon>
        <taxon>Basidiomycota</taxon>
        <taxon>Agaricomycotina</taxon>
        <taxon>Agaricomycetes</taxon>
        <taxon>Agaricomycetidae</taxon>
        <taxon>Boletales</taxon>
        <taxon>Sclerodermatineae</taxon>
        <taxon>Pisolithaceae</taxon>
        <taxon>Pisolithus</taxon>
    </lineage>
</organism>
<dbReference type="GO" id="GO:0008541">
    <property type="term" value="C:proteasome regulatory particle, lid subcomplex"/>
    <property type="evidence" value="ECO:0007669"/>
    <property type="project" value="TreeGrafter"/>
</dbReference>
<dbReference type="InterPro" id="IPR040134">
    <property type="entry name" value="PSMD12/CSN4"/>
</dbReference>